<feature type="compositionally biased region" description="Basic and acidic residues" evidence="1">
    <location>
        <begin position="124"/>
        <end position="153"/>
    </location>
</feature>
<proteinExistence type="predicted"/>
<comment type="caution">
    <text evidence="2">The sequence shown here is derived from an EMBL/GenBank/DDBJ whole genome shotgun (WGS) entry which is preliminary data.</text>
</comment>
<feature type="region of interest" description="Disordered" evidence="1">
    <location>
        <begin position="124"/>
        <end position="156"/>
    </location>
</feature>
<evidence type="ECO:0000313" key="2">
    <source>
        <dbReference type="EMBL" id="RRT54263.1"/>
    </source>
</evidence>
<gene>
    <name evidence="2" type="ORF">B296_00045877</name>
</gene>
<dbReference type="InterPro" id="IPR025322">
    <property type="entry name" value="PADRE_dom"/>
</dbReference>
<dbReference type="AlphaFoldDB" id="A0A426YR94"/>
<dbReference type="EMBL" id="AMZH03010691">
    <property type="protein sequence ID" value="RRT54263.1"/>
    <property type="molecule type" value="Genomic_DNA"/>
</dbReference>
<name>A0A426YR94_ENSVE</name>
<dbReference type="PANTHER" id="PTHR33052">
    <property type="entry name" value="DUF4228 DOMAIN PROTEIN-RELATED"/>
    <property type="match status" value="1"/>
</dbReference>
<dbReference type="Proteomes" id="UP000287651">
    <property type="component" value="Unassembled WGS sequence"/>
</dbReference>
<organism evidence="2 3">
    <name type="scientific">Ensete ventricosum</name>
    <name type="common">Abyssinian banana</name>
    <name type="synonym">Musa ensete</name>
    <dbReference type="NCBI Taxonomy" id="4639"/>
    <lineage>
        <taxon>Eukaryota</taxon>
        <taxon>Viridiplantae</taxon>
        <taxon>Streptophyta</taxon>
        <taxon>Embryophyta</taxon>
        <taxon>Tracheophyta</taxon>
        <taxon>Spermatophyta</taxon>
        <taxon>Magnoliopsida</taxon>
        <taxon>Liliopsida</taxon>
        <taxon>Zingiberales</taxon>
        <taxon>Musaceae</taxon>
        <taxon>Ensete</taxon>
    </lineage>
</organism>
<reference evidence="2 3" key="1">
    <citation type="journal article" date="2014" name="Agronomy (Basel)">
        <title>A Draft Genome Sequence for Ensete ventricosum, the Drought-Tolerant Tree Against Hunger.</title>
        <authorList>
            <person name="Harrison J."/>
            <person name="Moore K.A."/>
            <person name="Paszkiewicz K."/>
            <person name="Jones T."/>
            <person name="Grant M."/>
            <person name="Ambacheew D."/>
            <person name="Muzemil S."/>
            <person name="Studholme D.J."/>
        </authorList>
    </citation>
    <scope>NUCLEOTIDE SEQUENCE [LARGE SCALE GENOMIC DNA]</scope>
</reference>
<sequence>MGNLLSCQAPDSCDGKVVLSDGTVHEFDRPTPVAELMLEHPHQFVVDVRSLSAGNSKAAPLPADHMLEPDKIYVMLPVARGKAARLSADDARRVLALASRSRLKQWSASAAPFLRVLGARKEGPAAEKGKKVAAERKQEEDSRGEDVGSKMEGVEGWPSSERAEFLRQYSSKRWAPTLGTIVEKSTEKKVPHWLF</sequence>
<accession>A0A426YR94</accession>
<protein>
    <recommendedName>
        <fullName evidence="4">DUF4228 domain-containing protein</fullName>
    </recommendedName>
</protein>
<evidence type="ECO:0000256" key="1">
    <source>
        <dbReference type="SAM" id="MobiDB-lite"/>
    </source>
</evidence>
<evidence type="ECO:0000313" key="3">
    <source>
        <dbReference type="Proteomes" id="UP000287651"/>
    </source>
</evidence>
<evidence type="ECO:0008006" key="4">
    <source>
        <dbReference type="Google" id="ProtNLM"/>
    </source>
</evidence>
<dbReference type="Pfam" id="PF14009">
    <property type="entry name" value="PADRE"/>
    <property type="match status" value="1"/>
</dbReference>